<evidence type="ECO:0000259" key="2">
    <source>
        <dbReference type="Pfam" id="PF01764"/>
    </source>
</evidence>
<keyword evidence="4" id="KW-1185">Reference proteome</keyword>
<name>A0A6L5B7Z9_APIGR</name>
<dbReference type="Proteomes" id="UP000593563">
    <property type="component" value="Unassembled WGS sequence"/>
</dbReference>
<organism evidence="3 4">
    <name type="scientific">Apium graveolens</name>
    <name type="common">Celery</name>
    <dbReference type="NCBI Taxonomy" id="4045"/>
    <lineage>
        <taxon>Eukaryota</taxon>
        <taxon>Viridiplantae</taxon>
        <taxon>Streptophyta</taxon>
        <taxon>Embryophyta</taxon>
        <taxon>Tracheophyta</taxon>
        <taxon>Spermatophyta</taxon>
        <taxon>Magnoliopsida</taxon>
        <taxon>eudicotyledons</taxon>
        <taxon>Gunneridae</taxon>
        <taxon>Pentapetalae</taxon>
        <taxon>asterids</taxon>
        <taxon>campanulids</taxon>
        <taxon>Apiales</taxon>
        <taxon>Apiaceae</taxon>
        <taxon>Apioideae</taxon>
        <taxon>apioid superclade</taxon>
        <taxon>Apieae</taxon>
        <taxon>Apium</taxon>
    </lineage>
</organism>
<dbReference type="CDD" id="cd00519">
    <property type="entry name" value="Lipase_3"/>
    <property type="match status" value="2"/>
</dbReference>
<dbReference type="Gene3D" id="3.40.50.1820">
    <property type="entry name" value="alpha/beta hydrolase"/>
    <property type="match status" value="4"/>
</dbReference>
<keyword evidence="1" id="KW-0378">Hydrolase</keyword>
<reference evidence="3" key="1">
    <citation type="submission" date="2020-01" db="EMBL/GenBank/DDBJ databases">
        <title>The Celery Genome Sequence Reveals Sequential Paleo-tetraploidization, Resistance Gene Elimination, Karyotype Evolution, and Functional Innovation in Apiales.</title>
        <authorList>
            <person name="Song X."/>
        </authorList>
    </citation>
    <scope>NUCLEOTIDE SEQUENCE</scope>
    <source>
        <tissue evidence="3">Leaf</tissue>
    </source>
</reference>
<dbReference type="AlphaFoldDB" id="A0A6L5B7Z9"/>
<dbReference type="EMBL" id="WRXP01004335">
    <property type="protein sequence ID" value="KAF1001453.1"/>
    <property type="molecule type" value="Genomic_DNA"/>
</dbReference>
<evidence type="ECO:0000256" key="1">
    <source>
        <dbReference type="ARBA" id="ARBA00022801"/>
    </source>
</evidence>
<dbReference type="GO" id="GO:0004806">
    <property type="term" value="F:triacylglycerol lipase activity"/>
    <property type="evidence" value="ECO:0007669"/>
    <property type="project" value="InterPro"/>
</dbReference>
<dbReference type="SUPFAM" id="SSF53474">
    <property type="entry name" value="alpha/beta-Hydrolases"/>
    <property type="match status" value="2"/>
</dbReference>
<dbReference type="PANTHER" id="PTHR46086">
    <property type="entry name" value="ALPHA/BETA-HYDROLASES SUPERFAMILY PROTEIN"/>
    <property type="match status" value="1"/>
</dbReference>
<dbReference type="Pfam" id="PF01764">
    <property type="entry name" value="Lipase_3"/>
    <property type="match status" value="2"/>
</dbReference>
<feature type="domain" description="Fungal lipase-type" evidence="2">
    <location>
        <begin position="238"/>
        <end position="294"/>
    </location>
</feature>
<evidence type="ECO:0000313" key="4">
    <source>
        <dbReference type="Proteomes" id="UP000593563"/>
    </source>
</evidence>
<dbReference type="InterPro" id="IPR029058">
    <property type="entry name" value="AB_hydrolase_fold"/>
</dbReference>
<sequence length="648" mass="75338">MEPKSETKVKFLKVNAEAARFRDLLGIYFSTKIKGSKEYIELHPDVNEKILERTSILFASVLVQKLLKLHAKLLALGYKFEELVNILFNENIFTQILINKLQGKLPMLDKESETYVSAIGCLDKRVDLDIKPVDIRYFPVLSAMASKVVYENKKFVEAAIKGQWKMELIGSYDFYNEDHKKNTTQAMVFHDKHANQDMIIVAFRGTEPFDADAWCTDFDISWISFPDMGKVHTVLALHNENSILEKLKAVYTFGQPRVGNASFGRYMKKKFKEFNITYNRYVYNNDVVPRVPFDNSVLMFRHFGNCFLYDSHYVYKMEPKSETKVKFLKVNAEAARFRDLLGIYFSTKIKGSKEYIELHPDVNEKILERTSILFASVLVQKLLKLHAKLLALGYKFEELVNILFNENIFTQILINKLQGKLPMLDKESETYVSAIGCLDKRVDLDIKPVDIRYFPVLSAMASKVVYENKKFVEAAIKGQWKMELIGSYDFYNEDHKKNTTQAMVFHDKHANQDMIIVAFRGTEPFDADAWCTDFDISCISFPDMGKVHTVLALHNENSILEKLKAVYTFGQPRVGNASFGRYMKKKFKEFNITYNRYVYNNDVVPRVPFDNSVLMFRHFGNCFLYDSHYVYKVRTKIFNMHAYGLKVH</sequence>
<dbReference type="InterPro" id="IPR002921">
    <property type="entry name" value="Fungal_lipase-type"/>
</dbReference>
<dbReference type="PANTHER" id="PTHR46086:SF17">
    <property type="entry name" value="ALPHA_BETA-HYDROLASES SUPERFAMILY PROTEIN"/>
    <property type="match status" value="1"/>
</dbReference>
<gene>
    <name evidence="3" type="ORF">AG4045_031187</name>
</gene>
<comment type="caution">
    <text evidence="3">The sequence shown here is derived from an EMBL/GenBank/DDBJ whole genome shotgun (WGS) entry which is preliminary data.</text>
</comment>
<feature type="non-terminal residue" evidence="3">
    <location>
        <position position="648"/>
    </location>
</feature>
<accession>A0A6L5B7Z9</accession>
<protein>
    <recommendedName>
        <fullName evidence="2">Fungal lipase-type domain-containing protein</fullName>
    </recommendedName>
</protein>
<feature type="domain" description="Fungal lipase-type" evidence="2">
    <location>
        <begin position="554"/>
        <end position="610"/>
    </location>
</feature>
<evidence type="ECO:0000313" key="3">
    <source>
        <dbReference type="EMBL" id="KAF1001453.1"/>
    </source>
</evidence>
<dbReference type="InterPro" id="IPR044819">
    <property type="entry name" value="OBL-like"/>
</dbReference>
<dbReference type="GO" id="GO:0006629">
    <property type="term" value="P:lipid metabolic process"/>
    <property type="evidence" value="ECO:0007669"/>
    <property type="project" value="InterPro"/>
</dbReference>
<proteinExistence type="predicted"/>